<dbReference type="EMBL" id="JTKH01000025">
    <property type="protein sequence ID" value="KII75343.1"/>
    <property type="molecule type" value="Genomic_DNA"/>
</dbReference>
<proteinExistence type="predicted"/>
<feature type="chain" id="PRO_5009758678" evidence="1">
    <location>
        <begin position="22"/>
        <end position="285"/>
    </location>
</feature>
<protein>
    <submittedName>
        <fullName evidence="2">Uncharacterized protein</fullName>
    </submittedName>
</protein>
<dbReference type="Proteomes" id="UP000031672">
    <property type="component" value="Unassembled WGS sequence"/>
</dbReference>
<evidence type="ECO:0000313" key="2">
    <source>
        <dbReference type="EMBL" id="KII75343.1"/>
    </source>
</evidence>
<comment type="caution">
    <text evidence="2">The sequence shown here is derived from an EMBL/GenBank/DDBJ whole genome shotgun (WGS) entry which is preliminary data.</text>
</comment>
<feature type="signal peptide" evidence="1">
    <location>
        <begin position="1"/>
        <end position="21"/>
    </location>
</feature>
<dbReference type="RefSeq" id="WP_040992938.1">
    <property type="nucleotide sequence ID" value="NZ_JTKH01000025.1"/>
</dbReference>
<reference evidence="2 3" key="1">
    <citation type="submission" date="2014-11" db="EMBL/GenBank/DDBJ databases">
        <title>Draft Genome Sequence of Vibrio piscirenalis strains CECT 8603T and CECT 8604, two marine Gammaproteobacterium isolated from cultured gilthead sea bream (Sparus aurata).</title>
        <authorList>
            <person name="Arahal D.R."/>
            <person name="Rodrigo-Torres L."/>
            <person name="Lucena T."/>
            <person name="Pujalte M.J."/>
        </authorList>
    </citation>
    <scope>NUCLEOTIDE SEQUENCE [LARGE SCALE GENOMIC DNA]</scope>
    <source>
        <strain evidence="2 3">DCR 1-4-2</strain>
    </source>
</reference>
<gene>
    <name evidence="2" type="ORF">OJ16_18825</name>
</gene>
<keyword evidence="1" id="KW-0732">Signal</keyword>
<keyword evidence="3" id="KW-1185">Reference proteome</keyword>
<evidence type="ECO:0000256" key="1">
    <source>
        <dbReference type="SAM" id="SignalP"/>
    </source>
</evidence>
<sequence length="285" mass="31469">MKRVTLLVGITVGLSSNLLYAAESAVQKITLTGHDLASSAINGIDFDLTYFTQNKSKDGTLETLSQDNFKFERGYDDGYVGPAASFDSKSILTCSIPATRITSLADFDSFPSSENPFPIYGLSEFNKQKVIAEKTGIDHVGLRLYQDKSVMNFSGLQNLTQADAKQELDAIRAQFGQPTFVLKRNNGIRAIYLDEKSDAQAIQLAYENALNPEKKNNLLAMAPSTVLYGVLLDASLNSEMNINIQGEALEFYIGSEYLIFTKYHDTGQFIDRFNTVLEKCDSTAI</sequence>
<organism evidence="2 3">
    <name type="scientific">Vibrio renipiscarius</name>
    <dbReference type="NCBI Taxonomy" id="1461322"/>
    <lineage>
        <taxon>Bacteria</taxon>
        <taxon>Pseudomonadati</taxon>
        <taxon>Pseudomonadota</taxon>
        <taxon>Gammaproteobacteria</taxon>
        <taxon>Vibrionales</taxon>
        <taxon>Vibrionaceae</taxon>
        <taxon>Vibrio</taxon>
    </lineage>
</organism>
<evidence type="ECO:0000313" key="3">
    <source>
        <dbReference type="Proteomes" id="UP000031672"/>
    </source>
</evidence>
<name>A0A0C2K090_9VIBR</name>
<accession>A0A0C2K090</accession>
<accession>A0A0C2NRI2</accession>
<dbReference type="AlphaFoldDB" id="A0A0C2K090"/>
<dbReference type="OrthoDB" id="5905255at2"/>